<evidence type="ECO:0000256" key="8">
    <source>
        <dbReference type="ARBA" id="ARBA00023136"/>
    </source>
</evidence>
<dbReference type="KEGG" id="cpc:Cpar_1179"/>
<name>B3QNT2_CHLP8</name>
<dbReference type="eggNOG" id="COG1270">
    <property type="taxonomic scope" value="Bacteria"/>
</dbReference>
<evidence type="ECO:0000256" key="2">
    <source>
        <dbReference type="ARBA" id="ARBA00004953"/>
    </source>
</evidence>
<dbReference type="AlphaFoldDB" id="B3QNT2"/>
<organism evidence="10 11">
    <name type="scientific">Chlorobaculum parvum (strain DSM 263 / NCIMB 8327)</name>
    <name type="common">Chlorobium vibrioforme subsp. thiosulfatophilum</name>
    <dbReference type="NCBI Taxonomy" id="517417"/>
    <lineage>
        <taxon>Bacteria</taxon>
        <taxon>Pseudomonadati</taxon>
        <taxon>Chlorobiota</taxon>
        <taxon>Chlorobiia</taxon>
        <taxon>Chlorobiales</taxon>
        <taxon>Chlorobiaceae</taxon>
        <taxon>Chlorobaculum</taxon>
    </lineage>
</organism>
<dbReference type="STRING" id="517417.Cpar_1179"/>
<gene>
    <name evidence="9" type="primary">cobD</name>
    <name evidence="10" type="ordered locus">Cpar_1179</name>
</gene>
<evidence type="ECO:0000256" key="1">
    <source>
        <dbReference type="ARBA" id="ARBA00004651"/>
    </source>
</evidence>
<comment type="function">
    <text evidence="9">Converts cobyric acid to cobinamide by the addition of aminopropanol on the F carboxylic group.</text>
</comment>
<comment type="pathway">
    <text evidence="2 9">Cofactor biosynthesis; adenosylcobalamin biosynthesis.</text>
</comment>
<keyword evidence="4 9" id="KW-1003">Cell membrane</keyword>
<feature type="transmembrane region" description="Helical" evidence="9">
    <location>
        <begin position="75"/>
        <end position="94"/>
    </location>
</feature>
<dbReference type="InterPro" id="IPR004485">
    <property type="entry name" value="Cobalamin_biosynth_CobD/CbiB"/>
</dbReference>
<feature type="transmembrane region" description="Helical" evidence="9">
    <location>
        <begin position="50"/>
        <end position="70"/>
    </location>
</feature>
<keyword evidence="5 9" id="KW-0169">Cobalamin biosynthesis</keyword>
<reference evidence="10" key="1">
    <citation type="submission" date="2008-06" db="EMBL/GenBank/DDBJ databases">
        <title>Complete sequence of Chlorobaculum parvum NCIB 8327.</title>
        <authorList>
            <consortium name="US DOE Joint Genome Institute"/>
            <person name="Lucas S."/>
            <person name="Copeland A."/>
            <person name="Lapidus A."/>
            <person name="Glavina del Rio T."/>
            <person name="Dalin E."/>
            <person name="Tice H."/>
            <person name="Bruce D."/>
            <person name="Goodwin L."/>
            <person name="Pitluck S."/>
            <person name="Schmutz J."/>
            <person name="Larimer F."/>
            <person name="Land M."/>
            <person name="Hauser L."/>
            <person name="Kyrpides N."/>
            <person name="Mikhailova N."/>
            <person name="Zhao F."/>
            <person name="Li T."/>
            <person name="Liu Z."/>
            <person name="Overmann J."/>
            <person name="Bryant D.A."/>
            <person name="Richardson P."/>
        </authorList>
    </citation>
    <scope>NUCLEOTIDE SEQUENCE [LARGE SCALE GENOMIC DNA]</scope>
    <source>
        <strain evidence="10">NCIB 8327</strain>
    </source>
</reference>
<keyword evidence="7 9" id="KW-1133">Transmembrane helix</keyword>
<dbReference type="Pfam" id="PF03186">
    <property type="entry name" value="CobD_Cbib"/>
    <property type="match status" value="1"/>
</dbReference>
<evidence type="ECO:0000256" key="6">
    <source>
        <dbReference type="ARBA" id="ARBA00022692"/>
    </source>
</evidence>
<evidence type="ECO:0000256" key="4">
    <source>
        <dbReference type="ARBA" id="ARBA00022475"/>
    </source>
</evidence>
<dbReference type="GO" id="GO:0009236">
    <property type="term" value="P:cobalamin biosynthetic process"/>
    <property type="evidence" value="ECO:0007669"/>
    <property type="project" value="UniProtKB-UniRule"/>
</dbReference>
<dbReference type="NCBIfam" id="TIGR00380">
    <property type="entry name" value="cobal_cbiB"/>
    <property type="match status" value="1"/>
</dbReference>
<accession>B3QNT2</accession>
<dbReference type="GO" id="GO:0015420">
    <property type="term" value="F:ABC-type vitamin B12 transporter activity"/>
    <property type="evidence" value="ECO:0007669"/>
    <property type="project" value="UniProtKB-UniRule"/>
</dbReference>
<dbReference type="HOGENOM" id="CLU_054212_0_0_10"/>
<evidence type="ECO:0000256" key="3">
    <source>
        <dbReference type="ARBA" id="ARBA00006263"/>
    </source>
</evidence>
<comment type="subcellular location">
    <subcellularLocation>
        <location evidence="1 9">Cell membrane</location>
        <topology evidence="1 9">Multi-pass membrane protein</topology>
    </subcellularLocation>
</comment>
<comment type="similarity">
    <text evidence="3 9">Belongs to the CobD/CbiB family.</text>
</comment>
<comment type="caution">
    <text evidence="9">Lacks conserved residue(s) required for the propagation of feature annotation.</text>
</comment>
<dbReference type="EMBL" id="CP001099">
    <property type="protein sequence ID" value="ACF11585.1"/>
    <property type="molecule type" value="Genomic_DNA"/>
</dbReference>
<evidence type="ECO:0000256" key="9">
    <source>
        <dbReference type="HAMAP-Rule" id="MF_00024"/>
    </source>
</evidence>
<protein>
    <recommendedName>
        <fullName evidence="9">Cobalamin biosynthesis protein CobD</fullName>
    </recommendedName>
</protein>
<sequence length="323" mass="34750">MTFLLLPLAFLLDLLLGDPQWFPHPVRLVGKLASSTEALFRGMTFLPLRMAGALTVAMVITSTVVTVLAVEVLAFVLHPIVGIAVSVLLLYFAIAPRDLYDHAAAVRNALRAGDLELARRKVAMMVGRDTSTLDEEGVARATVESVAENTSDGVSAPLFYGLLFGPAGAWLYKASNTLDSMFGYRNERYREFGWASARFDDFMNYLPSRLTVLAVAAAAFILRLDPQGAFRAVKAGARLHESPNAGYPEAAFAGALGVTLGGERSYGGVTKAVPTLGLRNGAMDADTITRAMRLMYAASALFLAAGSGMLFVFYLILFSNIHL</sequence>
<dbReference type="Proteomes" id="UP000008811">
    <property type="component" value="Chromosome"/>
</dbReference>
<proteinExistence type="inferred from homology"/>
<dbReference type="GO" id="GO:0005886">
    <property type="term" value="C:plasma membrane"/>
    <property type="evidence" value="ECO:0007669"/>
    <property type="project" value="UniProtKB-SubCell"/>
</dbReference>
<keyword evidence="8 9" id="KW-0472">Membrane</keyword>
<feature type="transmembrane region" description="Helical" evidence="9">
    <location>
        <begin position="294"/>
        <end position="317"/>
    </location>
</feature>
<dbReference type="GO" id="GO:0048472">
    <property type="term" value="F:threonine-phosphate decarboxylase activity"/>
    <property type="evidence" value="ECO:0007669"/>
    <property type="project" value="InterPro"/>
</dbReference>
<keyword evidence="11" id="KW-1185">Reference proteome</keyword>
<evidence type="ECO:0000256" key="7">
    <source>
        <dbReference type="ARBA" id="ARBA00022989"/>
    </source>
</evidence>
<dbReference type="UniPathway" id="UPA00148"/>
<dbReference type="OrthoDB" id="9811967at2"/>
<dbReference type="PANTHER" id="PTHR34308">
    <property type="entry name" value="COBALAMIN BIOSYNTHESIS PROTEIN CBIB"/>
    <property type="match status" value="1"/>
</dbReference>
<keyword evidence="6 9" id="KW-0812">Transmembrane</keyword>
<dbReference type="RefSeq" id="WP_012502418.1">
    <property type="nucleotide sequence ID" value="NC_011027.1"/>
</dbReference>
<evidence type="ECO:0000313" key="10">
    <source>
        <dbReference type="EMBL" id="ACF11585.1"/>
    </source>
</evidence>
<evidence type="ECO:0000256" key="5">
    <source>
        <dbReference type="ARBA" id="ARBA00022573"/>
    </source>
</evidence>
<evidence type="ECO:0000313" key="11">
    <source>
        <dbReference type="Proteomes" id="UP000008811"/>
    </source>
</evidence>
<dbReference type="HAMAP" id="MF_00024">
    <property type="entry name" value="CobD_CbiB"/>
    <property type="match status" value="1"/>
</dbReference>
<dbReference type="PANTHER" id="PTHR34308:SF1">
    <property type="entry name" value="COBALAMIN BIOSYNTHESIS PROTEIN CBIB"/>
    <property type="match status" value="1"/>
</dbReference>